<dbReference type="Pfam" id="PF05036">
    <property type="entry name" value="SPOR"/>
    <property type="match status" value="1"/>
</dbReference>
<name>A0ABX0AGQ0_9GAMM</name>
<feature type="domain" description="SPOR" evidence="1">
    <location>
        <begin position="120"/>
        <end position="199"/>
    </location>
</feature>
<evidence type="ECO:0000313" key="2">
    <source>
        <dbReference type="EMBL" id="NDK38424.1"/>
    </source>
</evidence>
<keyword evidence="3" id="KW-1185">Reference proteome</keyword>
<sequence length="237" mass="24403">MLIRAVIVLLLVLNLGVAAWWLSRPPATGSRPVPAHPAGVPRLQLLEEKGSAAAPATLAPPAASAGIVAADVPAAVAAPVTAGPAQCFAIGPFADADATRLAASRLVDQSVRRRPRETPGKGASGYNVVLPPSADRDTAQALARRIGAAGFDDYLVINSGEQANGIALGRYRSREAAERRQASLGAAGFAAQLQPIGQEGAMQWWLEVEARADASGPQLKALAAAAQLRSLDCATLR</sequence>
<protein>
    <submittedName>
        <fullName evidence="2">SPOR domain-containing protein</fullName>
    </submittedName>
</protein>
<proteinExistence type="predicted"/>
<organism evidence="2 3">
    <name type="scientific">Pseudoxanthomonas gei</name>
    <dbReference type="NCBI Taxonomy" id="1383030"/>
    <lineage>
        <taxon>Bacteria</taxon>
        <taxon>Pseudomonadati</taxon>
        <taxon>Pseudomonadota</taxon>
        <taxon>Gammaproteobacteria</taxon>
        <taxon>Lysobacterales</taxon>
        <taxon>Lysobacteraceae</taxon>
        <taxon>Pseudoxanthomonas</taxon>
    </lineage>
</organism>
<dbReference type="EMBL" id="QOVG01000003">
    <property type="protein sequence ID" value="NDK38424.1"/>
    <property type="molecule type" value="Genomic_DNA"/>
</dbReference>
<evidence type="ECO:0000313" key="3">
    <source>
        <dbReference type="Proteomes" id="UP001429354"/>
    </source>
</evidence>
<dbReference type="PROSITE" id="PS51724">
    <property type="entry name" value="SPOR"/>
    <property type="match status" value="1"/>
</dbReference>
<dbReference type="InterPro" id="IPR007730">
    <property type="entry name" value="SPOR-like_dom"/>
</dbReference>
<dbReference type="InterPro" id="IPR036680">
    <property type="entry name" value="SPOR-like_sf"/>
</dbReference>
<comment type="caution">
    <text evidence="2">The sequence shown here is derived from an EMBL/GenBank/DDBJ whole genome shotgun (WGS) entry which is preliminary data.</text>
</comment>
<dbReference type="RefSeq" id="WP_162348984.1">
    <property type="nucleotide sequence ID" value="NZ_QOVG01000003.1"/>
</dbReference>
<dbReference type="Gene3D" id="3.30.70.1070">
    <property type="entry name" value="Sporulation related repeat"/>
    <property type="match status" value="1"/>
</dbReference>
<gene>
    <name evidence="2" type="ORF">DT603_06155</name>
</gene>
<evidence type="ECO:0000259" key="1">
    <source>
        <dbReference type="PROSITE" id="PS51724"/>
    </source>
</evidence>
<dbReference type="Proteomes" id="UP001429354">
    <property type="component" value="Unassembled WGS sequence"/>
</dbReference>
<accession>A0ABX0AGQ0</accession>
<reference evidence="2 3" key="1">
    <citation type="submission" date="2018-07" db="EMBL/GenBank/DDBJ databases">
        <title>Whole genome Sequencing of Pseudoxanthomonas gei KCTC 32298 (T).</title>
        <authorList>
            <person name="Kumar S."/>
            <person name="Bansal K."/>
            <person name="Kaur A."/>
            <person name="Patil P."/>
            <person name="Sharma S."/>
            <person name="Patil P.B."/>
        </authorList>
    </citation>
    <scope>NUCLEOTIDE SEQUENCE [LARGE SCALE GENOMIC DNA]</scope>
    <source>
        <strain evidence="2 3">KCTC 32298</strain>
    </source>
</reference>